<dbReference type="Proteomes" id="UP000053424">
    <property type="component" value="Unassembled WGS sequence"/>
</dbReference>
<evidence type="ECO:0000313" key="3">
    <source>
        <dbReference type="Proteomes" id="UP000053424"/>
    </source>
</evidence>
<name>A0A0C3BZL1_HEBCY</name>
<feature type="chain" id="PRO_5002162146" evidence="1">
    <location>
        <begin position="21"/>
        <end position="281"/>
    </location>
</feature>
<reference evidence="3" key="2">
    <citation type="submission" date="2015-01" db="EMBL/GenBank/DDBJ databases">
        <title>Evolutionary Origins and Diversification of the Mycorrhizal Mutualists.</title>
        <authorList>
            <consortium name="DOE Joint Genome Institute"/>
            <consortium name="Mycorrhizal Genomics Consortium"/>
            <person name="Kohler A."/>
            <person name="Kuo A."/>
            <person name="Nagy L.G."/>
            <person name="Floudas D."/>
            <person name="Copeland A."/>
            <person name="Barry K.W."/>
            <person name="Cichocki N."/>
            <person name="Veneault-Fourrey C."/>
            <person name="LaButti K."/>
            <person name="Lindquist E.A."/>
            <person name="Lipzen A."/>
            <person name="Lundell T."/>
            <person name="Morin E."/>
            <person name="Murat C."/>
            <person name="Riley R."/>
            <person name="Ohm R."/>
            <person name="Sun H."/>
            <person name="Tunlid A."/>
            <person name="Henrissat B."/>
            <person name="Grigoriev I.V."/>
            <person name="Hibbett D.S."/>
            <person name="Martin F."/>
        </authorList>
    </citation>
    <scope>NUCLEOTIDE SEQUENCE [LARGE SCALE GENOMIC DNA]</scope>
    <source>
        <strain evidence="3">h7</strain>
    </source>
</reference>
<dbReference type="STRING" id="686832.A0A0C3BZL1"/>
<feature type="signal peptide" evidence="1">
    <location>
        <begin position="1"/>
        <end position="20"/>
    </location>
</feature>
<dbReference type="HOGENOM" id="CLU_058858_0_0_1"/>
<evidence type="ECO:0000256" key="1">
    <source>
        <dbReference type="SAM" id="SignalP"/>
    </source>
</evidence>
<protein>
    <submittedName>
        <fullName evidence="2">Uncharacterized protein</fullName>
    </submittedName>
</protein>
<dbReference type="EMBL" id="KN831801">
    <property type="protein sequence ID" value="KIM36886.1"/>
    <property type="molecule type" value="Genomic_DNA"/>
</dbReference>
<evidence type="ECO:0000313" key="2">
    <source>
        <dbReference type="EMBL" id="KIM36886.1"/>
    </source>
</evidence>
<gene>
    <name evidence="2" type="ORF">M413DRAFT_31284</name>
</gene>
<dbReference type="AlphaFoldDB" id="A0A0C3BZL1"/>
<keyword evidence="1" id="KW-0732">Signal</keyword>
<keyword evidence="3" id="KW-1185">Reference proteome</keyword>
<reference evidence="2 3" key="1">
    <citation type="submission" date="2014-04" db="EMBL/GenBank/DDBJ databases">
        <authorList>
            <consortium name="DOE Joint Genome Institute"/>
            <person name="Kuo A."/>
            <person name="Gay G."/>
            <person name="Dore J."/>
            <person name="Kohler A."/>
            <person name="Nagy L.G."/>
            <person name="Floudas D."/>
            <person name="Copeland A."/>
            <person name="Barry K.W."/>
            <person name="Cichocki N."/>
            <person name="Veneault-Fourrey C."/>
            <person name="LaButti K."/>
            <person name="Lindquist E.A."/>
            <person name="Lipzen A."/>
            <person name="Lundell T."/>
            <person name="Morin E."/>
            <person name="Murat C."/>
            <person name="Sun H."/>
            <person name="Tunlid A."/>
            <person name="Henrissat B."/>
            <person name="Grigoriev I.V."/>
            <person name="Hibbett D.S."/>
            <person name="Martin F."/>
            <person name="Nordberg H.P."/>
            <person name="Cantor M.N."/>
            <person name="Hua S.X."/>
        </authorList>
    </citation>
    <scope>NUCLEOTIDE SEQUENCE [LARGE SCALE GENOMIC DNA]</scope>
    <source>
        <strain evidence="3">h7</strain>
    </source>
</reference>
<accession>A0A0C3BZL1</accession>
<dbReference type="OrthoDB" id="3010635at2759"/>
<proteinExistence type="predicted"/>
<organism evidence="2 3">
    <name type="scientific">Hebeloma cylindrosporum</name>
    <dbReference type="NCBI Taxonomy" id="76867"/>
    <lineage>
        <taxon>Eukaryota</taxon>
        <taxon>Fungi</taxon>
        <taxon>Dikarya</taxon>
        <taxon>Basidiomycota</taxon>
        <taxon>Agaricomycotina</taxon>
        <taxon>Agaricomycetes</taxon>
        <taxon>Agaricomycetidae</taxon>
        <taxon>Agaricales</taxon>
        <taxon>Agaricineae</taxon>
        <taxon>Hymenogastraceae</taxon>
        <taxon>Hebeloma</taxon>
    </lineage>
</organism>
<sequence>MTFVYMISALVVLGLHFASALPQNKLVARDDSGSCTKFTLEQAKSLPGWPKFKQYATDTYGTGDMDIVFNPPEYPAYPALICLDTKPISVAIEGKPDCTEQTSRMAGVMTGTTGSATLSYQQGYSSSGSWTSALGSGITLTASIGVPGNDFSTAVSATTTFTNSLTQSFSASVSNQQMETITFNAPDNRNCVATMSTTTCNGGGTGEALYTLSGNAWFFYKRARAPKSDPKGEKHYKWTSPIANMLSADELSSPMRFSGKMQMTSQANFSANCAYTPIVIV</sequence>